<comment type="catalytic activity">
    <reaction evidence="1">
        <text>ATP + protein L-histidine = ADP + protein N-phospho-L-histidine.</text>
        <dbReference type="EC" id="2.7.13.3"/>
    </reaction>
</comment>
<comment type="caution">
    <text evidence="13">The sequence shown here is derived from an EMBL/GenBank/DDBJ whole genome shotgun (WGS) entry which is preliminary data.</text>
</comment>
<keyword evidence="6" id="KW-0547">Nucleotide-binding</keyword>
<keyword evidence="10" id="KW-0472">Membrane</keyword>
<proteinExistence type="predicted"/>
<keyword evidence="10" id="KW-1133">Transmembrane helix</keyword>
<dbReference type="InterPro" id="IPR036097">
    <property type="entry name" value="HisK_dim/P_sf"/>
</dbReference>
<dbReference type="InterPro" id="IPR004358">
    <property type="entry name" value="Sig_transdc_His_kin-like_C"/>
</dbReference>
<dbReference type="SUPFAM" id="SSF47384">
    <property type="entry name" value="Homodimeric domain of signal transducing histidine kinase"/>
    <property type="match status" value="1"/>
</dbReference>
<name>A0A1J5DZ53_9BACT</name>
<reference evidence="13 14" key="1">
    <citation type="journal article" date="2016" name="Environ. Microbiol.">
        <title>Genomic resolution of a cold subsurface aquifer community provides metabolic insights for novel microbes adapted to high CO concentrations.</title>
        <authorList>
            <person name="Probst A.J."/>
            <person name="Castelle C.J."/>
            <person name="Singh A."/>
            <person name="Brown C.T."/>
            <person name="Anantharaman K."/>
            <person name="Sharon I."/>
            <person name="Hug L.A."/>
            <person name="Burstein D."/>
            <person name="Emerson J.B."/>
            <person name="Thomas B.C."/>
            <person name="Banfield J.F."/>
        </authorList>
    </citation>
    <scope>NUCLEOTIDE SEQUENCE [LARGE SCALE GENOMIC DNA]</scope>
    <source>
        <strain evidence="13">CG2_30_40_21</strain>
    </source>
</reference>
<dbReference type="Pfam" id="PF02518">
    <property type="entry name" value="HATPase_c"/>
    <property type="match status" value="1"/>
</dbReference>
<dbReference type="PANTHER" id="PTHR43065">
    <property type="entry name" value="SENSOR HISTIDINE KINASE"/>
    <property type="match status" value="1"/>
</dbReference>
<evidence type="ECO:0000256" key="9">
    <source>
        <dbReference type="ARBA" id="ARBA00023012"/>
    </source>
</evidence>
<dbReference type="GO" id="GO:0000155">
    <property type="term" value="F:phosphorelay sensor kinase activity"/>
    <property type="evidence" value="ECO:0007669"/>
    <property type="project" value="InterPro"/>
</dbReference>
<dbReference type="Pfam" id="PF00672">
    <property type="entry name" value="HAMP"/>
    <property type="match status" value="1"/>
</dbReference>
<evidence type="ECO:0000313" key="13">
    <source>
        <dbReference type="EMBL" id="OIP40667.1"/>
    </source>
</evidence>
<dbReference type="PRINTS" id="PR00344">
    <property type="entry name" value="BCTRLSENSOR"/>
</dbReference>
<dbReference type="GO" id="GO:0005524">
    <property type="term" value="F:ATP binding"/>
    <property type="evidence" value="ECO:0007669"/>
    <property type="project" value="UniProtKB-KW"/>
</dbReference>
<evidence type="ECO:0000256" key="1">
    <source>
        <dbReference type="ARBA" id="ARBA00000085"/>
    </source>
</evidence>
<evidence type="ECO:0000256" key="3">
    <source>
        <dbReference type="ARBA" id="ARBA00012438"/>
    </source>
</evidence>
<dbReference type="InterPro" id="IPR003594">
    <property type="entry name" value="HATPase_dom"/>
</dbReference>
<dbReference type="SMART" id="SM00304">
    <property type="entry name" value="HAMP"/>
    <property type="match status" value="1"/>
</dbReference>
<evidence type="ECO:0000256" key="4">
    <source>
        <dbReference type="ARBA" id="ARBA00022553"/>
    </source>
</evidence>
<dbReference type="CDD" id="cd00082">
    <property type="entry name" value="HisKA"/>
    <property type="match status" value="1"/>
</dbReference>
<keyword evidence="7" id="KW-0418">Kinase</keyword>
<evidence type="ECO:0000259" key="11">
    <source>
        <dbReference type="PROSITE" id="PS50109"/>
    </source>
</evidence>
<evidence type="ECO:0000259" key="12">
    <source>
        <dbReference type="PROSITE" id="PS50885"/>
    </source>
</evidence>
<feature type="domain" description="Histidine kinase" evidence="11">
    <location>
        <begin position="249"/>
        <end position="458"/>
    </location>
</feature>
<protein>
    <recommendedName>
        <fullName evidence="3">histidine kinase</fullName>
        <ecNumber evidence="3">2.7.13.3</ecNumber>
    </recommendedName>
</protein>
<evidence type="ECO:0000256" key="7">
    <source>
        <dbReference type="ARBA" id="ARBA00022777"/>
    </source>
</evidence>
<dbReference type="PANTHER" id="PTHR43065:SF10">
    <property type="entry name" value="PEROXIDE STRESS-ACTIVATED HISTIDINE KINASE MAK3"/>
    <property type="match status" value="1"/>
</dbReference>
<dbReference type="STRING" id="1817895.AUJ95_04305"/>
<organism evidence="13 14">
    <name type="scientific">Candidatus Desantisbacteria bacterium CG2_30_40_21</name>
    <dbReference type="NCBI Taxonomy" id="1817895"/>
    <lineage>
        <taxon>Bacteria</taxon>
        <taxon>Candidatus Desantisiibacteriota</taxon>
    </lineage>
</organism>
<keyword evidence="9" id="KW-0902">Two-component regulatory system</keyword>
<dbReference type="CDD" id="cd06225">
    <property type="entry name" value="HAMP"/>
    <property type="match status" value="1"/>
</dbReference>
<evidence type="ECO:0000256" key="6">
    <source>
        <dbReference type="ARBA" id="ARBA00022741"/>
    </source>
</evidence>
<evidence type="ECO:0000256" key="10">
    <source>
        <dbReference type="SAM" id="Phobius"/>
    </source>
</evidence>
<dbReference type="Gene3D" id="1.10.287.130">
    <property type="match status" value="1"/>
</dbReference>
<keyword evidence="10" id="KW-0812">Transmembrane</keyword>
<feature type="transmembrane region" description="Helical" evidence="10">
    <location>
        <begin position="6"/>
        <end position="29"/>
    </location>
</feature>
<dbReference type="AlphaFoldDB" id="A0A1J5DZ53"/>
<dbReference type="SUPFAM" id="SSF158472">
    <property type="entry name" value="HAMP domain-like"/>
    <property type="match status" value="1"/>
</dbReference>
<dbReference type="Proteomes" id="UP000183085">
    <property type="component" value="Unassembled WGS sequence"/>
</dbReference>
<dbReference type="PROSITE" id="PS50885">
    <property type="entry name" value="HAMP"/>
    <property type="match status" value="1"/>
</dbReference>
<comment type="subcellular location">
    <subcellularLocation>
        <location evidence="2">Membrane</location>
    </subcellularLocation>
</comment>
<accession>A0A1J5DZ53</accession>
<dbReference type="Pfam" id="PF00512">
    <property type="entry name" value="HisKA"/>
    <property type="match status" value="1"/>
</dbReference>
<dbReference type="GO" id="GO:0016020">
    <property type="term" value="C:membrane"/>
    <property type="evidence" value="ECO:0007669"/>
    <property type="project" value="UniProtKB-SubCell"/>
</dbReference>
<dbReference type="EC" id="2.7.13.3" evidence="3"/>
<dbReference type="SMART" id="SM00388">
    <property type="entry name" value="HisKA"/>
    <property type="match status" value="1"/>
</dbReference>
<evidence type="ECO:0000256" key="5">
    <source>
        <dbReference type="ARBA" id="ARBA00022679"/>
    </source>
</evidence>
<keyword evidence="8" id="KW-0067">ATP-binding</keyword>
<dbReference type="InterPro" id="IPR003661">
    <property type="entry name" value="HisK_dim/P_dom"/>
</dbReference>
<dbReference type="InterPro" id="IPR005467">
    <property type="entry name" value="His_kinase_dom"/>
</dbReference>
<evidence type="ECO:0000313" key="14">
    <source>
        <dbReference type="Proteomes" id="UP000183085"/>
    </source>
</evidence>
<evidence type="ECO:0000256" key="2">
    <source>
        <dbReference type="ARBA" id="ARBA00004370"/>
    </source>
</evidence>
<sequence>MRINITHKIIFLFILLISTLSIIIGFFSFNYGKQALMIEFDDRAKALVKSLALNCEYPVLFDNKDMLSSIGANVLSLKDVIFCEIRNEKGQVLFKKGIKNKPYNHEYTAVIQTEKVNDVEEGLVLGNGQIRKFEKIGRIQLILSLDNIRDRLLSIQRALILIISLGIIVASMAITLLLRFVLGNPIDKLVTDTRIVSMGNLDYKIVMNTKDEIGSLAIAFNEMLNALKITQNKLIKTEKMTAVVQIVSEAAHEIRNPLMVISSGIYLLKKVICEENPIVPKTIKQIEDAVSRMSLFIEDLLHFSRPIELKMDKVKINEVIKVAISELSEGLFFGVDMKQELADNIPEILADSNRLKQVVVNLVKNAVEAMKEVVGKKLEVRSEKEGNFIKISVSDTGKGIPAEEIASVFDPFHTTKKKGMGLGLSICNRFVEAHGGRIEVESEVGKGTRFVVWLAGETIKEEEK</sequence>
<dbReference type="SUPFAM" id="SSF55874">
    <property type="entry name" value="ATPase domain of HSP90 chaperone/DNA topoisomerase II/histidine kinase"/>
    <property type="match status" value="1"/>
</dbReference>
<dbReference type="PROSITE" id="PS50109">
    <property type="entry name" value="HIS_KIN"/>
    <property type="match status" value="1"/>
</dbReference>
<keyword evidence="4" id="KW-0597">Phosphoprotein</keyword>
<dbReference type="SMART" id="SM00387">
    <property type="entry name" value="HATPase_c"/>
    <property type="match status" value="1"/>
</dbReference>
<gene>
    <name evidence="13" type="ORF">AUJ95_04305</name>
</gene>
<dbReference type="InterPro" id="IPR003660">
    <property type="entry name" value="HAMP_dom"/>
</dbReference>
<dbReference type="EMBL" id="MNYI01000111">
    <property type="protein sequence ID" value="OIP40667.1"/>
    <property type="molecule type" value="Genomic_DNA"/>
</dbReference>
<dbReference type="InterPro" id="IPR036890">
    <property type="entry name" value="HATPase_C_sf"/>
</dbReference>
<dbReference type="Gene3D" id="6.10.340.10">
    <property type="match status" value="1"/>
</dbReference>
<feature type="transmembrane region" description="Helical" evidence="10">
    <location>
        <begin position="158"/>
        <end position="182"/>
    </location>
</feature>
<keyword evidence="5" id="KW-0808">Transferase</keyword>
<evidence type="ECO:0000256" key="8">
    <source>
        <dbReference type="ARBA" id="ARBA00022840"/>
    </source>
</evidence>
<dbReference type="Gene3D" id="3.30.565.10">
    <property type="entry name" value="Histidine kinase-like ATPase, C-terminal domain"/>
    <property type="match status" value="1"/>
</dbReference>
<feature type="domain" description="HAMP" evidence="12">
    <location>
        <begin position="180"/>
        <end position="232"/>
    </location>
</feature>